<accession>A0ABS4CQ84</accession>
<dbReference type="SUPFAM" id="SSF53850">
    <property type="entry name" value="Periplasmic binding protein-like II"/>
    <property type="match status" value="1"/>
</dbReference>
<feature type="transmembrane region" description="Helical" evidence="8">
    <location>
        <begin position="210"/>
        <end position="232"/>
    </location>
</feature>
<comment type="similarity">
    <text evidence="7">In the N-terminal section; belongs to the binding-protein-dependent transport system permease family.</text>
</comment>
<dbReference type="Gene3D" id="1.10.3720.10">
    <property type="entry name" value="MetI-like"/>
    <property type="match status" value="1"/>
</dbReference>
<dbReference type="Proteomes" id="UP000674416">
    <property type="component" value="Unassembled WGS sequence"/>
</dbReference>
<keyword evidence="4 8" id="KW-1133">Transmembrane helix</keyword>
<feature type="transmembrane region" description="Helical" evidence="8">
    <location>
        <begin position="179"/>
        <end position="198"/>
    </location>
</feature>
<dbReference type="PANTHER" id="PTHR30177">
    <property type="entry name" value="GLYCINE BETAINE/L-PROLINE TRANSPORT SYSTEM PERMEASE PROTEIN PROW"/>
    <property type="match status" value="1"/>
</dbReference>
<dbReference type="InterPro" id="IPR000515">
    <property type="entry name" value="MetI-like"/>
</dbReference>
<protein>
    <submittedName>
        <fullName evidence="10">Osmoprotectant transport system permease protein</fullName>
    </submittedName>
</protein>
<dbReference type="SUPFAM" id="SSF161098">
    <property type="entry name" value="MetI-like"/>
    <property type="match status" value="1"/>
</dbReference>
<comment type="subcellular location">
    <subcellularLocation>
        <location evidence="8">Cell membrane</location>
        <topology evidence="8">Multi-pass membrane protein</topology>
    </subcellularLocation>
    <subcellularLocation>
        <location evidence="1">Membrane</location>
        <topology evidence="1">Multi-pass membrane protein</topology>
    </subcellularLocation>
</comment>
<dbReference type="InterPro" id="IPR058089">
    <property type="entry name" value="EgtUBC_SBD"/>
</dbReference>
<dbReference type="InterPro" id="IPR007210">
    <property type="entry name" value="ABC_Gly_betaine_transp_sub-bd"/>
</dbReference>
<dbReference type="Pfam" id="PF00528">
    <property type="entry name" value="BPD_transp_1"/>
    <property type="match status" value="1"/>
</dbReference>
<dbReference type="InterPro" id="IPR051204">
    <property type="entry name" value="ABC_transp_perm/SBD"/>
</dbReference>
<dbReference type="Pfam" id="PF04069">
    <property type="entry name" value="OpuAC"/>
    <property type="match status" value="1"/>
</dbReference>
<dbReference type="PANTHER" id="PTHR30177:SF4">
    <property type="entry name" value="OSMOPROTECTANT IMPORT PERMEASE PROTEIN OSMW"/>
    <property type="match status" value="1"/>
</dbReference>
<dbReference type="Gene3D" id="3.40.190.120">
    <property type="entry name" value="Osmoprotection protein (prox), domain 2"/>
    <property type="match status" value="1"/>
</dbReference>
<dbReference type="Gene3D" id="3.40.190.10">
    <property type="entry name" value="Periplasmic binding protein-like II"/>
    <property type="match status" value="1"/>
</dbReference>
<reference evidence="10 11" key="1">
    <citation type="submission" date="2021-01" db="EMBL/GenBank/DDBJ databases">
        <title>Genomic Encyclopedia of Type Strains, Phase IV (KMG-IV): sequencing the most valuable type-strain genomes for metagenomic binning, comparative biology and taxonomic classification.</title>
        <authorList>
            <person name="Goeker M."/>
        </authorList>
    </citation>
    <scope>NUCLEOTIDE SEQUENCE [LARGE SCALE GENOMIC DNA]</scope>
    <source>
        <strain evidence="10 11">DSM 103394</strain>
    </source>
</reference>
<keyword evidence="2 8" id="KW-0813">Transport</keyword>
<feature type="transmembrane region" description="Helical" evidence="8">
    <location>
        <begin position="54"/>
        <end position="74"/>
    </location>
</feature>
<feature type="transmembrane region" description="Helical" evidence="8">
    <location>
        <begin position="23"/>
        <end position="42"/>
    </location>
</feature>
<comment type="similarity">
    <text evidence="6">In the C-terminal section; belongs to the OsmX family.</text>
</comment>
<dbReference type="RefSeq" id="WP_211086019.1">
    <property type="nucleotide sequence ID" value="NZ_JAFDST010000001.1"/>
</dbReference>
<keyword evidence="3 8" id="KW-0812">Transmembrane</keyword>
<keyword evidence="5 8" id="KW-0472">Membrane</keyword>
<dbReference type="CDD" id="cd06261">
    <property type="entry name" value="TM_PBP2"/>
    <property type="match status" value="1"/>
</dbReference>
<gene>
    <name evidence="10" type="ORF">JOC74_000233</name>
</gene>
<evidence type="ECO:0000259" key="9">
    <source>
        <dbReference type="PROSITE" id="PS50928"/>
    </source>
</evidence>
<evidence type="ECO:0000256" key="3">
    <source>
        <dbReference type="ARBA" id="ARBA00022692"/>
    </source>
</evidence>
<comment type="caution">
    <text evidence="10">The sequence shown here is derived from an EMBL/GenBank/DDBJ whole genome shotgun (WGS) entry which is preliminary data.</text>
</comment>
<evidence type="ECO:0000256" key="5">
    <source>
        <dbReference type="ARBA" id="ARBA00023136"/>
    </source>
</evidence>
<feature type="domain" description="ABC transmembrane type-1" evidence="9">
    <location>
        <begin position="19"/>
        <end position="198"/>
    </location>
</feature>
<dbReference type="EMBL" id="JAFDST010000001">
    <property type="protein sequence ID" value="MBP1079745.1"/>
    <property type="molecule type" value="Genomic_DNA"/>
</dbReference>
<dbReference type="PROSITE" id="PS50928">
    <property type="entry name" value="ABC_TM1"/>
    <property type="match status" value="1"/>
</dbReference>
<evidence type="ECO:0000313" key="10">
    <source>
        <dbReference type="EMBL" id="MBP1079745.1"/>
    </source>
</evidence>
<feature type="transmembrane region" description="Helical" evidence="8">
    <location>
        <begin position="133"/>
        <end position="159"/>
    </location>
</feature>
<sequence length="506" mass="55255">MNSFIDAFYGRKEQLASALIEHIQISFVSLLLAILISIPLGIFLTRKDKLAEPIIGVTAVLQTIPSLALLGLLIPLAGIGKIPAVIALTIYALLPILRNTYTGIKEVDPSLIEAAKGMGMNSRKRLSKVEIPLAFPVIMAGVRTAMVLIIGTATLAALIGAGGLGDIILLGIDRNDNGLILIGAVPAAVLAILFDLLLRLIERASSKTTIRIAGLSLAAVILIISAPLAFGWGKKDLVIAGKLGSEPEILINMYKLLIEEDTDLKVELQPGLGKTSFLFNALRSGDIDLYPEFTGTTVVSLLNEDPVSTDAKEVFEQAKNGVRDRFNFTYLEPMSYNNTYAVAVTKEAAEQFGLNTISDLTQAERQLKAGFTAEFADREDGYKGMQKLYGLNLPNVSKMEASVRYSAIQSGQLNLIDVYSTDSEIEEYRLKVLEDDKGLFPPYQGAPLLRNETLEEFPELKDILNQLSGKITDDEMRKMNYAVNSENRSAEEVAREYLEQQGLLNK</sequence>
<evidence type="ECO:0000256" key="4">
    <source>
        <dbReference type="ARBA" id="ARBA00022989"/>
    </source>
</evidence>
<evidence type="ECO:0000256" key="1">
    <source>
        <dbReference type="ARBA" id="ARBA00004141"/>
    </source>
</evidence>
<evidence type="ECO:0000256" key="7">
    <source>
        <dbReference type="ARBA" id="ARBA00035652"/>
    </source>
</evidence>
<organism evidence="10 11">
    <name type="scientific">Bacillus capparidis</name>
    <dbReference type="NCBI Taxonomy" id="1840411"/>
    <lineage>
        <taxon>Bacteria</taxon>
        <taxon>Bacillati</taxon>
        <taxon>Bacillota</taxon>
        <taxon>Bacilli</taxon>
        <taxon>Bacillales</taxon>
        <taxon>Bacillaceae</taxon>
        <taxon>Bacillus</taxon>
    </lineage>
</organism>
<evidence type="ECO:0000256" key="6">
    <source>
        <dbReference type="ARBA" id="ARBA00035642"/>
    </source>
</evidence>
<dbReference type="InterPro" id="IPR035906">
    <property type="entry name" value="MetI-like_sf"/>
</dbReference>
<evidence type="ECO:0000256" key="2">
    <source>
        <dbReference type="ARBA" id="ARBA00022448"/>
    </source>
</evidence>
<comment type="similarity">
    <text evidence="8">Belongs to the binding-protein-dependent transport system permease family.</text>
</comment>
<evidence type="ECO:0000313" key="11">
    <source>
        <dbReference type="Proteomes" id="UP000674416"/>
    </source>
</evidence>
<name>A0ABS4CQ84_9BACI</name>
<feature type="transmembrane region" description="Helical" evidence="8">
    <location>
        <begin position="80"/>
        <end position="97"/>
    </location>
</feature>
<dbReference type="CDD" id="cd13610">
    <property type="entry name" value="PBP2_ChoS"/>
    <property type="match status" value="1"/>
</dbReference>
<evidence type="ECO:0000256" key="8">
    <source>
        <dbReference type="RuleBase" id="RU363032"/>
    </source>
</evidence>
<keyword evidence="11" id="KW-1185">Reference proteome</keyword>
<proteinExistence type="inferred from homology"/>